<dbReference type="InterPro" id="IPR017900">
    <property type="entry name" value="4Fe4S_Fe_S_CS"/>
</dbReference>
<dbReference type="GO" id="GO:0046872">
    <property type="term" value="F:metal ion binding"/>
    <property type="evidence" value="ECO:0007669"/>
    <property type="project" value="UniProtKB-KW"/>
</dbReference>
<evidence type="ECO:0000259" key="5">
    <source>
        <dbReference type="PROSITE" id="PS51379"/>
    </source>
</evidence>
<evidence type="ECO:0000256" key="1">
    <source>
        <dbReference type="ARBA" id="ARBA00022485"/>
    </source>
</evidence>
<dbReference type="PANTHER" id="PTHR24960:SF83">
    <property type="entry name" value="4FE-4S FERREDOXIN-TYPE DOMAIN-CONTAINING PROTEIN"/>
    <property type="match status" value="1"/>
</dbReference>
<reference evidence="6 7" key="1">
    <citation type="submission" date="2016-10" db="EMBL/GenBank/DDBJ databases">
        <authorList>
            <person name="de Groot N.N."/>
        </authorList>
    </citation>
    <scope>NUCLEOTIDE SEQUENCE [LARGE SCALE GENOMIC DNA]</scope>
    <source>
        <strain evidence="6 7">WG14</strain>
    </source>
</reference>
<dbReference type="Pfam" id="PF04015">
    <property type="entry name" value="DUF362"/>
    <property type="match status" value="1"/>
</dbReference>
<dbReference type="GO" id="GO:0051539">
    <property type="term" value="F:4 iron, 4 sulfur cluster binding"/>
    <property type="evidence" value="ECO:0007669"/>
    <property type="project" value="UniProtKB-KW"/>
</dbReference>
<dbReference type="InterPro" id="IPR017896">
    <property type="entry name" value="4Fe4S_Fe-S-bd"/>
</dbReference>
<dbReference type="PANTHER" id="PTHR24960">
    <property type="entry name" value="PHOTOSYSTEM I IRON-SULFUR CENTER-RELATED"/>
    <property type="match status" value="1"/>
</dbReference>
<evidence type="ECO:0000256" key="2">
    <source>
        <dbReference type="ARBA" id="ARBA00022723"/>
    </source>
</evidence>
<keyword evidence="1" id="KW-0004">4Fe-4S</keyword>
<dbReference type="AlphaFoldDB" id="A0A1G6JQR4"/>
<dbReference type="PROSITE" id="PS00198">
    <property type="entry name" value="4FE4S_FER_1"/>
    <property type="match status" value="1"/>
</dbReference>
<protein>
    <recommendedName>
        <fullName evidence="5">4Fe-4S ferredoxin-type domain-containing protein</fullName>
    </recommendedName>
</protein>
<feature type="domain" description="4Fe-4S ferredoxin-type" evidence="5">
    <location>
        <begin position="215"/>
        <end position="244"/>
    </location>
</feature>
<evidence type="ECO:0000313" key="6">
    <source>
        <dbReference type="EMBL" id="SDC21001.1"/>
    </source>
</evidence>
<gene>
    <name evidence="6" type="ORF">SAMN04488588_0602</name>
</gene>
<keyword evidence="2" id="KW-0479">Metal-binding</keyword>
<dbReference type="RefSeq" id="WP_091402682.1">
    <property type="nucleotide sequence ID" value="NZ_FMYV01000002.1"/>
</dbReference>
<dbReference type="Pfam" id="PF12838">
    <property type="entry name" value="Fer4_7"/>
    <property type="match status" value="1"/>
</dbReference>
<name>A0A1G6JQR4_9BACT</name>
<sequence length="368" mass="40844">MAAEVYFADLNARKPQDNKVNKIKKLFERAGFADLIDENDLTAIKIHFGERGNDGFINPIFVRPVVDKIKEAGGKPFATDTNTLYKGERKNSVDHLVTATEHGFVYSVIGAPIIIADGMLSKNISDVEINQKHFKTVKIARDIENADSMIVMSHFKGHNLAGFGGALKNLAMGCAPRVGKMQEHSMRPKVDKEFCTGCQTCFRNCPEDAIQMINRKAQIDVRKCIGCGECMQVCPEDAIGVNWKTEVKGFMERMTEYAYGAIKNKKDKVGFINFVMKVTPDCDCAPWSDAPIVPDIGILASKDPIALDKACYDLVNNQHGFEGSQLKSNFEPGKDKFVGMREDSQGYIQISYGEEMGIGTTDYNLIKI</sequence>
<dbReference type="SUPFAM" id="SSF54862">
    <property type="entry name" value="4Fe-4S ferredoxins"/>
    <property type="match status" value="1"/>
</dbReference>
<dbReference type="InterPro" id="IPR007160">
    <property type="entry name" value="DUF362"/>
</dbReference>
<dbReference type="EMBL" id="FMYV01000002">
    <property type="protein sequence ID" value="SDC21001.1"/>
    <property type="molecule type" value="Genomic_DNA"/>
</dbReference>
<feature type="domain" description="4Fe-4S ferredoxin-type" evidence="5">
    <location>
        <begin position="186"/>
        <end position="214"/>
    </location>
</feature>
<evidence type="ECO:0000256" key="4">
    <source>
        <dbReference type="ARBA" id="ARBA00023014"/>
    </source>
</evidence>
<dbReference type="STRING" id="28234.SAMN04488588_0602"/>
<dbReference type="PROSITE" id="PS51379">
    <property type="entry name" value="4FE4S_FER_2"/>
    <property type="match status" value="2"/>
</dbReference>
<evidence type="ECO:0000256" key="3">
    <source>
        <dbReference type="ARBA" id="ARBA00023004"/>
    </source>
</evidence>
<dbReference type="Proteomes" id="UP000199322">
    <property type="component" value="Unassembled WGS sequence"/>
</dbReference>
<keyword evidence="7" id="KW-1185">Reference proteome</keyword>
<keyword evidence="3" id="KW-0408">Iron</keyword>
<accession>A0A1G6JQR4</accession>
<keyword evidence="4" id="KW-0411">Iron-sulfur</keyword>
<evidence type="ECO:0000313" key="7">
    <source>
        <dbReference type="Proteomes" id="UP000199322"/>
    </source>
</evidence>
<organism evidence="6 7">
    <name type="scientific">Geotoga petraea</name>
    <dbReference type="NCBI Taxonomy" id="28234"/>
    <lineage>
        <taxon>Bacteria</taxon>
        <taxon>Thermotogati</taxon>
        <taxon>Thermotogota</taxon>
        <taxon>Thermotogae</taxon>
        <taxon>Petrotogales</taxon>
        <taxon>Petrotogaceae</taxon>
        <taxon>Geotoga</taxon>
    </lineage>
</organism>
<proteinExistence type="predicted"/>
<dbReference type="Gene3D" id="3.30.70.20">
    <property type="match status" value="1"/>
</dbReference>
<dbReference type="InterPro" id="IPR050157">
    <property type="entry name" value="PSI_iron-sulfur_center"/>
</dbReference>